<reference evidence="2 3" key="1">
    <citation type="submission" date="2016-09" db="EMBL/GenBank/DDBJ databases">
        <title>Complete genome sequence of microbes from the polar regions.</title>
        <authorList>
            <person name="Liao L."/>
            <person name="Chen B."/>
        </authorList>
    </citation>
    <scope>NUCLEOTIDE SEQUENCE [LARGE SCALE GENOMIC DNA]</scope>
    <source>
        <strain evidence="2 3">ZS314</strain>
    </source>
</reference>
<sequence length="253" mass="26627">MAERHKVQVDAVHIDSAVPGTSEHLAGVLARPAGPGPWPGVVMVHEAFGINDILRRQAFRLASAGFLVLAPDLFSDGGARTCLGSTFRSLLTGKGRAFADIESARSTLRTRTDCTGRVGVIGFCMGGGFALLLSTHGYDAASVNYGRLPGDLDSLAGACPVVGSYGGKDLSLRGAAAKLDSALTRLGVTHDVKEYPDAGHAFLNDEESGPAALRPVLRRVLGAGPDPEASADAWKRIEEFFSEHLLPEVQPRI</sequence>
<evidence type="ECO:0000259" key="1">
    <source>
        <dbReference type="Pfam" id="PF01738"/>
    </source>
</evidence>
<dbReference type="PANTHER" id="PTHR46623:SF6">
    <property type="entry name" value="ALPHA_BETA-HYDROLASES SUPERFAMILY PROTEIN"/>
    <property type="match status" value="1"/>
</dbReference>
<dbReference type="InterPro" id="IPR051049">
    <property type="entry name" value="Dienelactone_hydrolase-like"/>
</dbReference>
<dbReference type="GO" id="GO:0016787">
    <property type="term" value="F:hydrolase activity"/>
    <property type="evidence" value="ECO:0007669"/>
    <property type="project" value="InterPro"/>
</dbReference>
<keyword evidence="3" id="KW-1185">Reference proteome</keyword>
<organism evidence="2 3">
    <name type="scientific">Marisediminicola antarctica</name>
    <dbReference type="NCBI Taxonomy" id="674079"/>
    <lineage>
        <taxon>Bacteria</taxon>
        <taxon>Bacillati</taxon>
        <taxon>Actinomycetota</taxon>
        <taxon>Actinomycetes</taxon>
        <taxon>Micrococcales</taxon>
        <taxon>Microbacteriaceae</taxon>
        <taxon>Marisediminicola</taxon>
    </lineage>
</organism>
<dbReference type="EMBL" id="CP017146">
    <property type="protein sequence ID" value="QHO69793.1"/>
    <property type="molecule type" value="Genomic_DNA"/>
</dbReference>
<gene>
    <name evidence="2" type="ORF">BHD05_09205</name>
</gene>
<dbReference type="InterPro" id="IPR029058">
    <property type="entry name" value="AB_hydrolase_fold"/>
</dbReference>
<evidence type="ECO:0000313" key="2">
    <source>
        <dbReference type="EMBL" id="QHO69793.1"/>
    </source>
</evidence>
<dbReference type="Gene3D" id="3.40.50.1820">
    <property type="entry name" value="alpha/beta hydrolase"/>
    <property type="match status" value="1"/>
</dbReference>
<name>A0A7L5AGV7_9MICO</name>
<dbReference type="KEGG" id="mant:BHD05_09205"/>
<dbReference type="InterPro" id="IPR002925">
    <property type="entry name" value="Dienelactn_hydro"/>
</dbReference>
<evidence type="ECO:0000313" key="3">
    <source>
        <dbReference type="Proteomes" id="UP000464507"/>
    </source>
</evidence>
<dbReference type="SUPFAM" id="SSF53474">
    <property type="entry name" value="alpha/beta-Hydrolases"/>
    <property type="match status" value="1"/>
</dbReference>
<dbReference type="PANTHER" id="PTHR46623">
    <property type="entry name" value="CARBOXYMETHYLENEBUTENOLIDASE-RELATED"/>
    <property type="match status" value="1"/>
</dbReference>
<feature type="domain" description="Dienelactone hydrolase" evidence="1">
    <location>
        <begin position="26"/>
        <end position="244"/>
    </location>
</feature>
<dbReference type="AlphaFoldDB" id="A0A7L5AGV7"/>
<dbReference type="Proteomes" id="UP000464507">
    <property type="component" value="Chromosome"/>
</dbReference>
<protein>
    <submittedName>
        <fullName evidence="2">Carboxymethylenebutenolidase</fullName>
    </submittedName>
</protein>
<accession>A0A7L5AGV7</accession>
<proteinExistence type="predicted"/>
<dbReference type="RefSeq" id="WP_161886171.1">
    <property type="nucleotide sequence ID" value="NZ_CP017146.1"/>
</dbReference>
<dbReference type="Pfam" id="PF01738">
    <property type="entry name" value="DLH"/>
    <property type="match status" value="1"/>
</dbReference>
<dbReference type="OrthoDB" id="3208682at2"/>